<dbReference type="KEGG" id="sman:C12CBH8_15990"/>
<evidence type="ECO:0000259" key="16">
    <source>
        <dbReference type="PROSITE" id="PS51986"/>
    </source>
</evidence>
<evidence type="ECO:0000259" key="17">
    <source>
        <dbReference type="PROSITE" id="PS51987"/>
    </source>
</evidence>
<dbReference type="InterPro" id="IPR008147">
    <property type="entry name" value="Gln_synt_N"/>
</dbReference>
<dbReference type="InterPro" id="IPR036651">
    <property type="entry name" value="Gln_synt_N_sf"/>
</dbReference>
<organism evidence="18 19">
    <name type="scientific">Solibaculum mannosilyticum</name>
    <dbReference type="NCBI Taxonomy" id="2780922"/>
    <lineage>
        <taxon>Bacteria</taxon>
        <taxon>Bacillati</taxon>
        <taxon>Bacillota</taxon>
        <taxon>Clostridia</taxon>
        <taxon>Eubacteriales</taxon>
        <taxon>Oscillospiraceae</taxon>
        <taxon>Solibaculum</taxon>
    </lineage>
</organism>
<dbReference type="GO" id="GO:0005737">
    <property type="term" value="C:cytoplasm"/>
    <property type="evidence" value="ECO:0007669"/>
    <property type="project" value="UniProtKB-SubCell"/>
</dbReference>
<dbReference type="PROSITE" id="PS51987">
    <property type="entry name" value="GS_CATALYTIC"/>
    <property type="match status" value="1"/>
</dbReference>
<evidence type="ECO:0000256" key="10">
    <source>
        <dbReference type="ARBA" id="ARBA00022840"/>
    </source>
</evidence>
<dbReference type="PANTHER" id="PTHR43785">
    <property type="entry name" value="GAMMA-GLUTAMYLPUTRESCINE SYNTHETASE"/>
    <property type="match status" value="1"/>
</dbReference>
<dbReference type="PROSITE" id="PS00180">
    <property type="entry name" value="GLNA_1"/>
    <property type="match status" value="1"/>
</dbReference>
<comment type="cofactor">
    <cofactor evidence="1">
        <name>Mg(2+)</name>
        <dbReference type="ChEBI" id="CHEBI:18420"/>
    </cofactor>
</comment>
<dbReference type="GO" id="GO:0005524">
    <property type="term" value="F:ATP binding"/>
    <property type="evidence" value="ECO:0007669"/>
    <property type="project" value="UniProtKB-KW"/>
</dbReference>
<evidence type="ECO:0000256" key="8">
    <source>
        <dbReference type="ARBA" id="ARBA00022723"/>
    </source>
</evidence>
<dbReference type="FunFam" id="3.10.20.70:FF:000005">
    <property type="entry name" value="Glutamine synthetase"/>
    <property type="match status" value="1"/>
</dbReference>
<dbReference type="SUPFAM" id="SSF55931">
    <property type="entry name" value="Glutamine synthetase/guanido kinase"/>
    <property type="match status" value="1"/>
</dbReference>
<keyword evidence="11" id="KW-0460">Magnesium</keyword>
<evidence type="ECO:0000256" key="12">
    <source>
        <dbReference type="ARBA" id="ARBA00049436"/>
    </source>
</evidence>
<evidence type="ECO:0000256" key="3">
    <source>
        <dbReference type="ARBA" id="ARBA00009897"/>
    </source>
</evidence>
<dbReference type="Proteomes" id="UP000593890">
    <property type="component" value="Chromosome"/>
</dbReference>
<comment type="similarity">
    <text evidence="3 13 14">Belongs to the glutamine synthetase family.</text>
</comment>
<dbReference type="PROSITE" id="PS51986">
    <property type="entry name" value="GS_BETA_GRASP"/>
    <property type="match status" value="1"/>
</dbReference>
<keyword evidence="8" id="KW-0479">Metal-binding</keyword>
<dbReference type="FunFam" id="3.30.590.10:FF:000003">
    <property type="entry name" value="Glutamine synthetase 2"/>
    <property type="match status" value="1"/>
</dbReference>
<dbReference type="PANTHER" id="PTHR43785:SF12">
    <property type="entry name" value="TYPE-1 GLUTAMINE SYNTHETASE 2"/>
    <property type="match status" value="1"/>
</dbReference>
<evidence type="ECO:0000256" key="9">
    <source>
        <dbReference type="ARBA" id="ARBA00022741"/>
    </source>
</evidence>
<comment type="subcellular location">
    <subcellularLocation>
        <location evidence="2">Cytoplasm</location>
    </subcellularLocation>
</comment>
<evidence type="ECO:0000256" key="4">
    <source>
        <dbReference type="ARBA" id="ARBA00012937"/>
    </source>
</evidence>
<evidence type="ECO:0000256" key="6">
    <source>
        <dbReference type="ARBA" id="ARBA00022490"/>
    </source>
</evidence>
<proteinExistence type="inferred from homology"/>
<evidence type="ECO:0000256" key="2">
    <source>
        <dbReference type="ARBA" id="ARBA00004496"/>
    </source>
</evidence>
<protein>
    <recommendedName>
        <fullName evidence="5 15">Glutamine synthetase</fullName>
        <ecNumber evidence="4 15">6.3.1.2</ecNumber>
    </recommendedName>
</protein>
<evidence type="ECO:0000256" key="5">
    <source>
        <dbReference type="ARBA" id="ARBA00021364"/>
    </source>
</evidence>
<evidence type="ECO:0000313" key="19">
    <source>
        <dbReference type="Proteomes" id="UP000593890"/>
    </source>
</evidence>
<keyword evidence="10 15" id="KW-0067">ATP-binding</keyword>
<keyword evidence="19" id="KW-1185">Reference proteome</keyword>
<keyword evidence="7 15" id="KW-0436">Ligase</keyword>
<feature type="domain" description="GS beta-grasp" evidence="16">
    <location>
        <begin position="16"/>
        <end position="101"/>
    </location>
</feature>
<dbReference type="Gene3D" id="3.10.20.70">
    <property type="entry name" value="Glutamine synthetase, N-terminal domain"/>
    <property type="match status" value="1"/>
</dbReference>
<comment type="catalytic activity">
    <reaction evidence="12 15">
        <text>L-glutamate + NH4(+) + ATP = L-glutamine + ADP + phosphate + H(+)</text>
        <dbReference type="Rhea" id="RHEA:16169"/>
        <dbReference type="ChEBI" id="CHEBI:15378"/>
        <dbReference type="ChEBI" id="CHEBI:28938"/>
        <dbReference type="ChEBI" id="CHEBI:29985"/>
        <dbReference type="ChEBI" id="CHEBI:30616"/>
        <dbReference type="ChEBI" id="CHEBI:43474"/>
        <dbReference type="ChEBI" id="CHEBI:58359"/>
        <dbReference type="ChEBI" id="CHEBI:456216"/>
        <dbReference type="EC" id="6.3.1.2"/>
    </reaction>
</comment>
<keyword evidence="6" id="KW-0963">Cytoplasm</keyword>
<dbReference type="Gene3D" id="3.30.590.10">
    <property type="entry name" value="Glutamine synthetase/guanido kinase, catalytic domain"/>
    <property type="match status" value="1"/>
</dbReference>
<evidence type="ECO:0000256" key="11">
    <source>
        <dbReference type="ARBA" id="ARBA00022842"/>
    </source>
</evidence>
<dbReference type="InterPro" id="IPR008146">
    <property type="entry name" value="Gln_synth_cat_dom"/>
</dbReference>
<accession>A0A7I8D2A5</accession>
<dbReference type="PROSITE" id="PS00181">
    <property type="entry name" value="GLNA_ATP"/>
    <property type="match status" value="1"/>
</dbReference>
<keyword evidence="9 15" id="KW-0547">Nucleotide-binding</keyword>
<dbReference type="RefSeq" id="WP_099322454.1">
    <property type="nucleotide sequence ID" value="NZ_AP023321.1"/>
</dbReference>
<dbReference type="InterPro" id="IPR014746">
    <property type="entry name" value="Gln_synth/guanido_kin_cat_dom"/>
</dbReference>
<evidence type="ECO:0000256" key="1">
    <source>
        <dbReference type="ARBA" id="ARBA00001946"/>
    </source>
</evidence>
<dbReference type="Pfam" id="PF00120">
    <property type="entry name" value="Gln-synt_C"/>
    <property type="match status" value="1"/>
</dbReference>
<evidence type="ECO:0000313" key="18">
    <source>
        <dbReference type="EMBL" id="BCI60960.1"/>
    </source>
</evidence>
<dbReference type="GO" id="GO:0006542">
    <property type="term" value="P:glutamine biosynthetic process"/>
    <property type="evidence" value="ECO:0007669"/>
    <property type="project" value="InterPro"/>
</dbReference>
<name>A0A7I8D2A5_9FIRM</name>
<reference evidence="19" key="1">
    <citation type="submission" date="2020-07" db="EMBL/GenBank/DDBJ databases">
        <title>Complete genome sequencing of Clostridia bacterium strain 12CBH8.</title>
        <authorList>
            <person name="Sakamoto M."/>
            <person name="Murakami T."/>
            <person name="Mori H."/>
        </authorList>
    </citation>
    <scope>NUCLEOTIDE SEQUENCE [LARGE SCALE GENOMIC DNA]</scope>
    <source>
        <strain evidence="19">12CBH8</strain>
    </source>
</reference>
<dbReference type="AlphaFoldDB" id="A0A7I8D2A5"/>
<dbReference type="EMBL" id="AP023321">
    <property type="protein sequence ID" value="BCI60960.1"/>
    <property type="molecule type" value="Genomic_DNA"/>
</dbReference>
<dbReference type="InterPro" id="IPR027302">
    <property type="entry name" value="Gln_synth_N_conserv_site"/>
</dbReference>
<dbReference type="GO" id="GO:0046872">
    <property type="term" value="F:metal ion binding"/>
    <property type="evidence" value="ECO:0007669"/>
    <property type="project" value="UniProtKB-KW"/>
</dbReference>
<evidence type="ECO:0000256" key="15">
    <source>
        <dbReference type="RuleBase" id="RU004356"/>
    </source>
</evidence>
<dbReference type="GO" id="GO:0004356">
    <property type="term" value="F:glutamine synthetase activity"/>
    <property type="evidence" value="ECO:0007669"/>
    <property type="project" value="UniProtKB-EC"/>
</dbReference>
<dbReference type="SMART" id="SM01230">
    <property type="entry name" value="Gln-synt_C"/>
    <property type="match status" value="1"/>
</dbReference>
<dbReference type="SUPFAM" id="SSF54368">
    <property type="entry name" value="Glutamine synthetase, N-terminal domain"/>
    <property type="match status" value="1"/>
</dbReference>
<dbReference type="Pfam" id="PF03951">
    <property type="entry name" value="Gln-synt_N"/>
    <property type="match status" value="1"/>
</dbReference>
<feature type="domain" description="GS catalytic" evidence="17">
    <location>
        <begin position="108"/>
        <end position="444"/>
    </location>
</feature>
<evidence type="ECO:0000256" key="13">
    <source>
        <dbReference type="PROSITE-ProRule" id="PRU01330"/>
    </source>
</evidence>
<evidence type="ECO:0000256" key="14">
    <source>
        <dbReference type="RuleBase" id="RU000384"/>
    </source>
</evidence>
<gene>
    <name evidence="18" type="ORF">C12CBH8_15990</name>
</gene>
<evidence type="ECO:0000256" key="7">
    <source>
        <dbReference type="ARBA" id="ARBA00022598"/>
    </source>
</evidence>
<sequence>MGKYTQEDIIRICEEENIRFIRLQFADISGALKNVAITRSQLKKALNNQCMFDGSSIEGFVRIEESDMYLVPDLDSFNIFPWIDKPSRTARLICNVYSPDGTPFSGDPRNALRRVIKEAEDMGFHFDVGPECEFFLFRCDEDGNPTTQTNDQGSYFELGPIDRGEEARRDICLTLEDMGFEIEASHHEVARGQHEINFRYDDALRAADDIMTFKLVVKSIANQHGLHATFMPKPIFNEAGSGMHINMSLSDKNGNNVFADPSDENGLSDIAYSFIAGLMEHIKGMTAVTNPLVNSYKRLVPGYEAPVYVAWSAHNRSPLIRVPAARGNGTRIELRNPDPAANPYLVMTLCLAAGLDGIKRGLKPCPPVDANIFKLTEEEREEQGVFSLPDSLKSAIHCMKKDELVRKTLGDHIYRKYIAHKTSEWYQYSIRISQWEIDRYLMRY</sequence>
<dbReference type="EC" id="6.3.1.2" evidence="4 15"/>
<dbReference type="InterPro" id="IPR027303">
    <property type="entry name" value="Gln_synth_gly_rich_site"/>
</dbReference>